<feature type="region of interest" description="Disordered" evidence="1">
    <location>
        <begin position="21"/>
        <end position="44"/>
    </location>
</feature>
<gene>
    <name evidence="2" type="ORF">DCAR_002115</name>
</gene>
<dbReference type="PANTHER" id="PTHR35125">
    <property type="entry name" value="NEURON NAVIGATOR 1-LIKE-RELATED"/>
    <property type="match status" value="1"/>
</dbReference>
<proteinExistence type="predicted"/>
<organism evidence="2">
    <name type="scientific">Daucus carota subsp. sativus</name>
    <name type="common">Carrot</name>
    <dbReference type="NCBI Taxonomy" id="79200"/>
    <lineage>
        <taxon>Eukaryota</taxon>
        <taxon>Viridiplantae</taxon>
        <taxon>Streptophyta</taxon>
        <taxon>Embryophyta</taxon>
        <taxon>Tracheophyta</taxon>
        <taxon>Spermatophyta</taxon>
        <taxon>Magnoliopsida</taxon>
        <taxon>eudicotyledons</taxon>
        <taxon>Gunneridae</taxon>
        <taxon>Pentapetalae</taxon>
        <taxon>asterids</taxon>
        <taxon>campanulids</taxon>
        <taxon>Apiales</taxon>
        <taxon>Apiaceae</taxon>
        <taxon>Apioideae</taxon>
        <taxon>Scandiceae</taxon>
        <taxon>Daucinae</taxon>
        <taxon>Daucus</taxon>
        <taxon>Daucus sect. Daucus</taxon>
    </lineage>
</organism>
<dbReference type="Gramene" id="KZN09459">
    <property type="protein sequence ID" value="KZN09459"/>
    <property type="gene ID" value="DCAR_002115"/>
</dbReference>
<accession>A0A166GXB4</accession>
<name>A0A166GXB4_DAUCS</name>
<evidence type="ECO:0000256" key="1">
    <source>
        <dbReference type="SAM" id="MobiDB-lite"/>
    </source>
</evidence>
<sequence>MTTPCTQRPLIIQDENLGIHHRKKGTEGTVKSSKPAAKKGQVLGSRKALNDITNKSSLHPSVSTKKKSAAKEEFNIAGEKFLHDHTKCIETNRKAMESSFWETVFPKHDTLSNVVFSESVVAKHIMLQILHFALQNDPESPRFYPEPVELPMSEFVDWLQPLSELDSQPSSPIYWDSLPASPFQWDKVEHVEFVLKEEMDC</sequence>
<dbReference type="AlphaFoldDB" id="A0A166GXB4"/>
<dbReference type="OMA" id="KYDTEMM"/>
<dbReference type="EMBL" id="LNRQ01000001">
    <property type="protein sequence ID" value="KZN09459.1"/>
    <property type="molecule type" value="Genomic_DNA"/>
</dbReference>
<reference evidence="2" key="1">
    <citation type="journal article" date="2016" name="Nat. Genet.">
        <title>A high-quality carrot genome assembly provides new insights into carotenoid accumulation and asterid genome evolution.</title>
        <authorList>
            <person name="Iorizzo M."/>
            <person name="Ellison S."/>
            <person name="Senalik D."/>
            <person name="Zeng P."/>
            <person name="Satapoomin P."/>
            <person name="Huang J."/>
            <person name="Bowman M."/>
            <person name="Iovene M."/>
            <person name="Sanseverino W."/>
            <person name="Cavagnaro P."/>
            <person name="Yildiz M."/>
            <person name="Macko-Podgorni A."/>
            <person name="Moranska E."/>
            <person name="Grzebelus E."/>
            <person name="Grzebelus D."/>
            <person name="Ashrafi H."/>
            <person name="Zheng Z."/>
            <person name="Cheng S."/>
            <person name="Spooner D."/>
            <person name="Van Deynze A."/>
            <person name="Simon P."/>
        </authorList>
    </citation>
    <scope>NUCLEOTIDE SEQUENCE [LARGE SCALE GENOMIC DNA]</scope>
    <source>
        <tissue evidence="2">Leaf</tissue>
    </source>
</reference>
<evidence type="ECO:0000313" key="2">
    <source>
        <dbReference type="EMBL" id="KZN09459.1"/>
    </source>
</evidence>
<protein>
    <submittedName>
        <fullName evidence="2">Uncharacterized protein</fullName>
    </submittedName>
</protein>
<dbReference type="InterPro" id="IPR039326">
    <property type="entry name" value="Patronus"/>
</dbReference>
<comment type="caution">
    <text evidence="2">The sequence shown here is derived from an EMBL/GenBank/DDBJ whole genome shotgun (WGS) entry which is preliminary data.</text>
</comment>
<dbReference type="GO" id="GO:0007346">
    <property type="term" value="P:regulation of mitotic cell cycle"/>
    <property type="evidence" value="ECO:0007669"/>
    <property type="project" value="InterPro"/>
</dbReference>
<dbReference type="PANTHER" id="PTHR35125:SF1">
    <property type="entry name" value="PROTEIN PATRONUS 2"/>
    <property type="match status" value="1"/>
</dbReference>